<evidence type="ECO:0000313" key="3">
    <source>
        <dbReference type="Proteomes" id="UP000078540"/>
    </source>
</evidence>
<keyword evidence="3" id="KW-1185">Reference proteome</keyword>
<proteinExistence type="predicted"/>
<evidence type="ECO:0000256" key="1">
    <source>
        <dbReference type="SAM" id="MobiDB-lite"/>
    </source>
</evidence>
<name>A0A195AUT3_9HYME</name>
<feature type="region of interest" description="Disordered" evidence="1">
    <location>
        <begin position="29"/>
        <end position="78"/>
    </location>
</feature>
<feature type="compositionally biased region" description="Polar residues" evidence="1">
    <location>
        <begin position="31"/>
        <end position="41"/>
    </location>
</feature>
<dbReference type="EMBL" id="KQ976736">
    <property type="protein sequence ID" value="KYM75998.1"/>
    <property type="molecule type" value="Genomic_DNA"/>
</dbReference>
<protein>
    <submittedName>
        <fullName evidence="2">Uncharacterized protein</fullName>
    </submittedName>
</protein>
<dbReference type="Proteomes" id="UP000078540">
    <property type="component" value="Unassembled WGS sequence"/>
</dbReference>
<dbReference type="AlphaFoldDB" id="A0A195AUT3"/>
<organism evidence="2 3">
    <name type="scientific">Atta colombica</name>
    <dbReference type="NCBI Taxonomy" id="520822"/>
    <lineage>
        <taxon>Eukaryota</taxon>
        <taxon>Metazoa</taxon>
        <taxon>Ecdysozoa</taxon>
        <taxon>Arthropoda</taxon>
        <taxon>Hexapoda</taxon>
        <taxon>Insecta</taxon>
        <taxon>Pterygota</taxon>
        <taxon>Neoptera</taxon>
        <taxon>Endopterygota</taxon>
        <taxon>Hymenoptera</taxon>
        <taxon>Apocrita</taxon>
        <taxon>Aculeata</taxon>
        <taxon>Formicoidea</taxon>
        <taxon>Formicidae</taxon>
        <taxon>Myrmicinae</taxon>
        <taxon>Atta</taxon>
    </lineage>
</organism>
<sequence>MQCSSMCALCSQRIAADRPESISDVVRRVSEQGSQAASQAVKQAGRRARWLRQSPHMLPGSRDHEESTNKPLTLPTKR</sequence>
<accession>A0A195AUT3</accession>
<reference evidence="2 3" key="1">
    <citation type="submission" date="2015-09" db="EMBL/GenBank/DDBJ databases">
        <title>Atta colombica WGS genome.</title>
        <authorList>
            <person name="Nygaard S."/>
            <person name="Hu H."/>
            <person name="Boomsma J."/>
            <person name="Zhang G."/>
        </authorList>
    </citation>
    <scope>NUCLEOTIDE SEQUENCE [LARGE SCALE GENOMIC DNA]</scope>
    <source>
        <strain evidence="2">Treedump-2</strain>
        <tissue evidence="2">Whole body</tissue>
    </source>
</reference>
<gene>
    <name evidence="2" type="ORF">ALC53_13483</name>
</gene>
<evidence type="ECO:0000313" key="2">
    <source>
        <dbReference type="EMBL" id="KYM75998.1"/>
    </source>
</evidence>